<dbReference type="GO" id="GO:0032259">
    <property type="term" value="P:methylation"/>
    <property type="evidence" value="ECO:0007669"/>
    <property type="project" value="UniProtKB-KW"/>
</dbReference>
<dbReference type="InterPro" id="IPR003043">
    <property type="entry name" value="Uropor_MeTrfase_CS"/>
</dbReference>
<dbReference type="PANTHER" id="PTHR45790:SF3">
    <property type="entry name" value="S-ADENOSYL-L-METHIONINE-DEPENDENT UROPORPHYRINOGEN III METHYLTRANSFERASE, CHLOROPLASTIC"/>
    <property type="match status" value="1"/>
</dbReference>
<keyword evidence="5" id="KW-0949">S-adenosyl-L-methionine</keyword>
<dbReference type="GO" id="GO:0004851">
    <property type="term" value="F:uroporphyrin-III C-methyltransferase activity"/>
    <property type="evidence" value="ECO:0007669"/>
    <property type="project" value="UniProtKB-EC"/>
</dbReference>
<reference evidence="10" key="1">
    <citation type="submission" date="2023-07" db="EMBL/GenBank/DDBJ databases">
        <title>Functional and genomic diversity of the sorghum phyllosphere microbiome.</title>
        <authorList>
            <person name="Shade A."/>
        </authorList>
    </citation>
    <scope>NUCLEOTIDE SEQUENCE [LARGE SCALE GENOMIC DNA]</scope>
    <source>
        <strain evidence="10">SORGH_AS_0422</strain>
    </source>
</reference>
<dbReference type="EMBL" id="JAVLVU010000001">
    <property type="protein sequence ID" value="MDT3404726.1"/>
    <property type="molecule type" value="Genomic_DNA"/>
</dbReference>
<name>A0ABU3GYP5_9SPHI</name>
<keyword evidence="10" id="KW-1185">Reference proteome</keyword>
<dbReference type="Gene3D" id="3.40.1010.10">
    <property type="entry name" value="Cobalt-precorrin-4 Transmethylase, Domain 1"/>
    <property type="match status" value="1"/>
</dbReference>
<evidence type="ECO:0000256" key="1">
    <source>
        <dbReference type="ARBA" id="ARBA00005879"/>
    </source>
</evidence>
<dbReference type="InterPro" id="IPR014776">
    <property type="entry name" value="4pyrrole_Mease_sub2"/>
</dbReference>
<keyword evidence="6" id="KW-0627">Porphyrin biosynthesis</keyword>
<protein>
    <recommendedName>
        <fullName evidence="2">uroporphyrinogen-III C-methyltransferase</fullName>
        <ecNumber evidence="2">2.1.1.107</ecNumber>
    </recommendedName>
</protein>
<dbReference type="InterPro" id="IPR050161">
    <property type="entry name" value="Siro_Cobalamin_biosynth"/>
</dbReference>
<evidence type="ECO:0000256" key="6">
    <source>
        <dbReference type="ARBA" id="ARBA00023244"/>
    </source>
</evidence>
<evidence type="ECO:0000313" key="10">
    <source>
        <dbReference type="Proteomes" id="UP001258315"/>
    </source>
</evidence>
<keyword evidence="4 9" id="KW-0808">Transferase</keyword>
<evidence type="ECO:0000256" key="3">
    <source>
        <dbReference type="ARBA" id="ARBA00022603"/>
    </source>
</evidence>
<feature type="domain" description="Tetrapyrrole methylase" evidence="8">
    <location>
        <begin position="16"/>
        <end position="222"/>
    </location>
</feature>
<evidence type="ECO:0000256" key="5">
    <source>
        <dbReference type="ARBA" id="ARBA00022691"/>
    </source>
</evidence>
<dbReference type="EC" id="2.1.1.107" evidence="2"/>
<organism evidence="9 10">
    <name type="scientific">Mucilaginibacter terrae</name>
    <dbReference type="NCBI Taxonomy" id="1955052"/>
    <lineage>
        <taxon>Bacteria</taxon>
        <taxon>Pseudomonadati</taxon>
        <taxon>Bacteroidota</taxon>
        <taxon>Sphingobacteriia</taxon>
        <taxon>Sphingobacteriales</taxon>
        <taxon>Sphingobacteriaceae</taxon>
        <taxon>Mucilaginibacter</taxon>
    </lineage>
</organism>
<evidence type="ECO:0000259" key="8">
    <source>
        <dbReference type="Pfam" id="PF00590"/>
    </source>
</evidence>
<dbReference type="PANTHER" id="PTHR45790">
    <property type="entry name" value="SIROHEME SYNTHASE-RELATED"/>
    <property type="match status" value="1"/>
</dbReference>
<dbReference type="Pfam" id="PF00590">
    <property type="entry name" value="TP_methylase"/>
    <property type="match status" value="1"/>
</dbReference>
<dbReference type="NCBIfam" id="NF004790">
    <property type="entry name" value="PRK06136.1"/>
    <property type="match status" value="1"/>
</dbReference>
<dbReference type="CDD" id="cd11642">
    <property type="entry name" value="SUMT"/>
    <property type="match status" value="1"/>
</dbReference>
<comment type="caution">
    <text evidence="9">The sequence shown here is derived from an EMBL/GenBank/DDBJ whole genome shotgun (WGS) entry which is preliminary data.</text>
</comment>
<dbReference type="NCBIfam" id="TIGR01469">
    <property type="entry name" value="cobA_cysG_Cterm"/>
    <property type="match status" value="1"/>
</dbReference>
<sequence length="265" mass="28682">MIITTTENKQAVKEPKITLVGAGPGDAELITIKGMKALQTADVVLYDALANEELLSFAPETAHKVYVGKRSGDHSYSQDAVNKLMIDYAINYGHVVRLKGGDPFVFGRGYEELDFAASYSIPTVVIPGISSSIGVPGLQQIPVTHRGLSESFWVVTATTANQEISKDLYDAAHSKATVIVLMGLHKLAEIAEIFKAEGKQRLPVALIQSGSTANEKVVIGIVDTIVELAEENKVKAPAMMVFGDVVSLHPKFQPIREFYELVGQE</sequence>
<dbReference type="InterPro" id="IPR000878">
    <property type="entry name" value="4pyrrol_Mease"/>
</dbReference>
<dbReference type="SUPFAM" id="SSF53790">
    <property type="entry name" value="Tetrapyrrole methylase"/>
    <property type="match status" value="1"/>
</dbReference>
<proteinExistence type="inferred from homology"/>
<accession>A0ABU3GYP5</accession>
<evidence type="ECO:0000313" key="9">
    <source>
        <dbReference type="EMBL" id="MDT3404726.1"/>
    </source>
</evidence>
<dbReference type="Gene3D" id="3.30.950.10">
    <property type="entry name" value="Methyltransferase, Cobalt-precorrin-4 Transmethylase, Domain 2"/>
    <property type="match status" value="1"/>
</dbReference>
<dbReference type="RefSeq" id="WP_311952338.1">
    <property type="nucleotide sequence ID" value="NZ_JAVLVU010000001.1"/>
</dbReference>
<dbReference type="Proteomes" id="UP001258315">
    <property type="component" value="Unassembled WGS sequence"/>
</dbReference>
<evidence type="ECO:0000256" key="7">
    <source>
        <dbReference type="ARBA" id="ARBA00025705"/>
    </source>
</evidence>
<comment type="pathway">
    <text evidence="7">Porphyrin-containing compound metabolism; siroheme biosynthesis; precorrin-2 from uroporphyrinogen III: step 1/1.</text>
</comment>
<gene>
    <name evidence="9" type="ORF">QE417_003798</name>
</gene>
<dbReference type="PROSITE" id="PS00839">
    <property type="entry name" value="SUMT_1"/>
    <property type="match status" value="1"/>
</dbReference>
<comment type="similarity">
    <text evidence="1">Belongs to the precorrin methyltransferase family.</text>
</comment>
<evidence type="ECO:0000256" key="4">
    <source>
        <dbReference type="ARBA" id="ARBA00022679"/>
    </source>
</evidence>
<dbReference type="InterPro" id="IPR014777">
    <property type="entry name" value="4pyrrole_Mease_sub1"/>
</dbReference>
<dbReference type="InterPro" id="IPR035996">
    <property type="entry name" value="4pyrrol_Methylase_sf"/>
</dbReference>
<evidence type="ECO:0000256" key="2">
    <source>
        <dbReference type="ARBA" id="ARBA00012162"/>
    </source>
</evidence>
<dbReference type="InterPro" id="IPR006366">
    <property type="entry name" value="CobA/CysG_C"/>
</dbReference>
<keyword evidence="3 9" id="KW-0489">Methyltransferase</keyword>